<dbReference type="InterPro" id="IPR036942">
    <property type="entry name" value="Beta-barrel_TonB_sf"/>
</dbReference>
<evidence type="ECO:0000256" key="2">
    <source>
        <dbReference type="ARBA" id="ARBA00023136"/>
    </source>
</evidence>
<keyword evidence="5" id="KW-0732">Signal</keyword>
<evidence type="ECO:0000313" key="8">
    <source>
        <dbReference type="EMBL" id="MBX7457934.1"/>
    </source>
</evidence>
<dbReference type="PANTHER" id="PTHR40980:SF3">
    <property type="entry name" value="TONB-DEPENDENT RECEPTOR-LIKE BETA-BARREL DOMAIN-CONTAINING PROTEIN"/>
    <property type="match status" value="1"/>
</dbReference>
<dbReference type="Pfam" id="PF00593">
    <property type="entry name" value="TonB_dep_Rec_b-barrel"/>
    <property type="match status" value="1"/>
</dbReference>
<evidence type="ECO:0000256" key="1">
    <source>
        <dbReference type="ARBA" id="ARBA00004442"/>
    </source>
</evidence>
<feature type="signal peptide" evidence="5">
    <location>
        <begin position="1"/>
        <end position="29"/>
    </location>
</feature>
<dbReference type="NCBIfam" id="TIGR01782">
    <property type="entry name" value="TonB-Xanth-Caul"/>
    <property type="match status" value="1"/>
</dbReference>
<dbReference type="InterPro" id="IPR012910">
    <property type="entry name" value="Plug_dom"/>
</dbReference>
<dbReference type="RefSeq" id="WP_221573348.1">
    <property type="nucleotide sequence ID" value="NZ_JAIGNK010000002.1"/>
</dbReference>
<dbReference type="EMBL" id="JAIGNK010000002">
    <property type="protein sequence ID" value="MBX7457934.1"/>
    <property type="molecule type" value="Genomic_DNA"/>
</dbReference>
<keyword evidence="8" id="KW-0675">Receptor</keyword>
<feature type="domain" description="TonB-dependent receptor plug" evidence="7">
    <location>
        <begin position="66"/>
        <end position="170"/>
    </location>
</feature>
<dbReference type="Gene3D" id="2.40.170.20">
    <property type="entry name" value="TonB-dependent receptor, beta-barrel domain"/>
    <property type="match status" value="1"/>
</dbReference>
<proteinExistence type="inferred from homology"/>
<sequence length="919" mass="99995">MAIRSKLVATASTSAFAIALGTLAAPAYAQDNGEGEENNPTSVGQEDEVIVVTGIRASIDSSVAKKRASTSIVEVVTAEDIGKLPDSSIAETLSRLPGLATQRFDGRASKLSVRGLSPDFTTTTLNGREMVSSDNNRAVEFDQFPAELLSGATIYKTPDAELTSQAIGGTVDLQTVRPLNYTGDRFIVGVRGEINDNGKLNPETDDKGYRVNVAYIDQNAAGTVGWSLGYARMVQPIQEQYIHTWGYSNLGTEEDPAFFIDGIKPYVKSNELTRDGLMGTLQLEPKPGWTIAFDAFYSKFADDQTLRGQEIAGYTAASRDILEVEGGVVTQGRWNGIRTMSRNDFSDRDSDNFAIGANGTFEFDNGWTLELDASHSFANRTYQAYETYSTSGRGQTGPSDDITYTLGGSNGLTITSGLDYADPAVWELGDNLGWGGGYCFPEFGWQCDSQDGFVNEETSDDSLTAFKAAARKELESAISGVSVGAKYSFREKEHTRFGQFLTLRIYPDTLPIPAEFLLPATDLDFLGLGGSISYDARGIVDSGVYFTTVENERNRLSDDWSVDEAVFNAFAMADLDMDLGGIYLTGNFGVQAVHTDQSSLGYATTESGGELIAQQINKGDEYWDILPSTNLIFEVADNTKVRFGAARVLARAPMDKMNASRRFDYNAANADETDILQSPWSGSGGNPNLRPWRAWQFDLSLEQYFGSGGYVAIAPFYKKLLNYTYDELTVQDFSGVVAPGPVQPILTQGLVSTPANGEGGKIYGIEFSASVPFDTFTEALDGFGFIGSASLTRSEVRKTADSDPEQLPGLSREVINGTLYYDKGGFGARVSARHRSAFLAESFAIGLSRQTTQAKGETIIDAQLSYDLTNAGIEGLTVYLQGSNLTDEPFIQYYNDDPTQFRHWHTYGRNFLAGATFKF</sequence>
<keyword evidence="2 4" id="KW-0472">Membrane</keyword>
<keyword evidence="9" id="KW-1185">Reference proteome</keyword>
<comment type="subcellular location">
    <subcellularLocation>
        <location evidence="1 4">Cell outer membrane</location>
    </subcellularLocation>
</comment>
<dbReference type="Gene3D" id="2.170.130.10">
    <property type="entry name" value="TonB-dependent receptor, plug domain"/>
    <property type="match status" value="1"/>
</dbReference>
<evidence type="ECO:0000259" key="6">
    <source>
        <dbReference type="Pfam" id="PF00593"/>
    </source>
</evidence>
<evidence type="ECO:0000256" key="4">
    <source>
        <dbReference type="RuleBase" id="RU003357"/>
    </source>
</evidence>
<keyword evidence="4" id="KW-0798">TonB box</keyword>
<evidence type="ECO:0000313" key="9">
    <source>
        <dbReference type="Proteomes" id="UP000783253"/>
    </source>
</evidence>
<dbReference type="Pfam" id="PF07715">
    <property type="entry name" value="Plug"/>
    <property type="match status" value="1"/>
</dbReference>
<feature type="chain" id="PRO_5045562017" evidence="5">
    <location>
        <begin position="30"/>
        <end position="919"/>
    </location>
</feature>
<comment type="similarity">
    <text evidence="4">Belongs to the TonB-dependent receptor family.</text>
</comment>
<feature type="domain" description="TonB-dependent receptor-like beta-barrel" evidence="6">
    <location>
        <begin position="548"/>
        <end position="885"/>
    </location>
</feature>
<evidence type="ECO:0000259" key="7">
    <source>
        <dbReference type="Pfam" id="PF07715"/>
    </source>
</evidence>
<protein>
    <submittedName>
        <fullName evidence="8">TonB-dependent receptor</fullName>
    </submittedName>
</protein>
<accession>A0ABS7IY14</accession>
<gene>
    <name evidence="8" type="ORF">K3152_06720</name>
</gene>
<reference evidence="8 9" key="1">
    <citation type="submission" date="2021-08" db="EMBL/GenBank/DDBJ databases">
        <title>Comparative Genomics Analysis of the Genus Qipengyuania Reveals Extensive Genetic Diversity and Metabolic Versatility, Including the Description of Fifteen Novel Species.</title>
        <authorList>
            <person name="Liu Y."/>
        </authorList>
    </citation>
    <scope>NUCLEOTIDE SEQUENCE [LARGE SCALE GENOMIC DNA]</scope>
    <source>
        <strain evidence="8 9">1NDH17</strain>
    </source>
</reference>
<dbReference type="InterPro" id="IPR000531">
    <property type="entry name" value="Beta-barrel_TonB"/>
</dbReference>
<comment type="caution">
    <text evidence="8">The sequence shown here is derived from an EMBL/GenBank/DDBJ whole genome shotgun (WGS) entry which is preliminary data.</text>
</comment>
<dbReference type="InterPro" id="IPR037066">
    <property type="entry name" value="Plug_dom_sf"/>
</dbReference>
<name>A0ABS7IY14_9SPHN</name>
<dbReference type="PANTHER" id="PTHR40980">
    <property type="entry name" value="PLUG DOMAIN-CONTAINING PROTEIN"/>
    <property type="match status" value="1"/>
</dbReference>
<evidence type="ECO:0000256" key="5">
    <source>
        <dbReference type="SAM" id="SignalP"/>
    </source>
</evidence>
<keyword evidence="3" id="KW-0998">Cell outer membrane</keyword>
<organism evidence="8 9">
    <name type="scientific">Qipengyuania polymorpha</name>
    <dbReference type="NCBI Taxonomy" id="2867234"/>
    <lineage>
        <taxon>Bacteria</taxon>
        <taxon>Pseudomonadati</taxon>
        <taxon>Pseudomonadota</taxon>
        <taxon>Alphaproteobacteria</taxon>
        <taxon>Sphingomonadales</taxon>
        <taxon>Erythrobacteraceae</taxon>
        <taxon>Qipengyuania</taxon>
    </lineage>
</organism>
<dbReference type="Proteomes" id="UP000783253">
    <property type="component" value="Unassembled WGS sequence"/>
</dbReference>
<dbReference type="SUPFAM" id="SSF56935">
    <property type="entry name" value="Porins"/>
    <property type="match status" value="1"/>
</dbReference>
<dbReference type="InterPro" id="IPR010104">
    <property type="entry name" value="TonB_rcpt_bac"/>
</dbReference>
<dbReference type="CDD" id="cd01347">
    <property type="entry name" value="ligand_gated_channel"/>
    <property type="match status" value="1"/>
</dbReference>
<evidence type="ECO:0000256" key="3">
    <source>
        <dbReference type="ARBA" id="ARBA00023237"/>
    </source>
</evidence>